<accession>A0ABS9L8P7</accession>
<proteinExistence type="predicted"/>
<name>A0ABS9L8P7_9MICC</name>
<evidence type="ECO:0000313" key="1">
    <source>
        <dbReference type="EMBL" id="MCG2623037.1"/>
    </source>
</evidence>
<comment type="caution">
    <text evidence="1">The sequence shown here is derived from an EMBL/GenBank/DDBJ whole genome shotgun (WGS) entry which is preliminary data.</text>
</comment>
<evidence type="ECO:0000313" key="2">
    <source>
        <dbReference type="Proteomes" id="UP001165368"/>
    </source>
</evidence>
<keyword evidence="2" id="KW-1185">Reference proteome</keyword>
<dbReference type="RefSeq" id="WP_237821946.1">
    <property type="nucleotide sequence ID" value="NZ_JAKLTQ010000010.1"/>
</dbReference>
<dbReference type="Proteomes" id="UP001165368">
    <property type="component" value="Unassembled WGS sequence"/>
</dbReference>
<dbReference type="EMBL" id="JAKLTQ010000010">
    <property type="protein sequence ID" value="MCG2623037.1"/>
    <property type="molecule type" value="Genomic_DNA"/>
</dbReference>
<organism evidence="1 2">
    <name type="scientific">Arthrobacter hankyongi</name>
    <dbReference type="NCBI Taxonomy" id="2904801"/>
    <lineage>
        <taxon>Bacteria</taxon>
        <taxon>Bacillati</taxon>
        <taxon>Actinomycetota</taxon>
        <taxon>Actinomycetes</taxon>
        <taxon>Micrococcales</taxon>
        <taxon>Micrococcaceae</taxon>
        <taxon>Arthrobacter</taxon>
    </lineage>
</organism>
<gene>
    <name evidence="1" type="ORF">LVY72_14130</name>
</gene>
<sequence length="73" mass="8166">MTHKVTLKVAAGTGWKALQEQLDTAHEEVRSLAITGRRHGLLVTRHSHDTYTVTVSAEVPYGMTHEREDRGMP</sequence>
<protein>
    <recommendedName>
        <fullName evidence="3">Dodecin domain-containing protein</fullName>
    </recommendedName>
</protein>
<reference evidence="1" key="1">
    <citation type="submission" date="2022-01" db="EMBL/GenBank/DDBJ databases">
        <authorList>
            <person name="Jo J.-H."/>
            <person name="Im W.-T."/>
        </authorList>
    </citation>
    <scope>NUCLEOTIDE SEQUENCE</scope>
    <source>
        <strain evidence="1">I2-34</strain>
    </source>
</reference>
<evidence type="ECO:0008006" key="3">
    <source>
        <dbReference type="Google" id="ProtNLM"/>
    </source>
</evidence>